<sequence length="500" mass="56190">MSTTPLTHTQGASACSVVLGNIDTFEHIFTHVLCSYTCPCSSPELSRIALVCKDFLEKVLDYTWLTLGSLLPLLKILPAFKALGSDYGIHGAISEGDWARFDYYARRVRAMRISKVDDLRLSASASTRLAQLRPNAFLPALRQLSISFFEERDLPWLYLCLSPTLDSVSVYSPRSVPTTWIGFFLSALADNAPTLSSLRVVGRKSLDEALFPLSRFGNLRTLDIKPKPCSDGFFEQIGHLTNLTKLSIDLLTTPTNLVVIHFDSLQELCISSSFDIISDVLLQITAPGLLCFEMYGGSKHAKNTHLRNVGHCLSTLGRRWPMLRELRIAGPSDSLPSEETANIVDLLKQLVQLQKFDIDQWQGALILSGSDILAVTARWSKIKRLSFPWLMENRNDAVTLQELGLLASRCPLLDYLQIYLDLSIIPPFVSGASTLSQLRILSVGNRNEIKNIEEMLKVARYLDHYFRFLDDIECHDLHDKASWCQVMDVIRMFQSIRANT</sequence>
<protein>
    <submittedName>
        <fullName evidence="1">Uncharacterized protein</fullName>
    </submittedName>
</protein>
<keyword evidence="2" id="KW-1185">Reference proteome</keyword>
<dbReference type="EMBL" id="ML208313">
    <property type="protein sequence ID" value="TFK70449.1"/>
    <property type="molecule type" value="Genomic_DNA"/>
</dbReference>
<accession>A0ACD3AXL9</accession>
<proteinExistence type="predicted"/>
<name>A0ACD3AXL9_9AGAR</name>
<evidence type="ECO:0000313" key="1">
    <source>
        <dbReference type="EMBL" id="TFK70449.1"/>
    </source>
</evidence>
<gene>
    <name evidence="1" type="ORF">BDN72DRAFT_958817</name>
</gene>
<organism evidence="1 2">
    <name type="scientific">Pluteus cervinus</name>
    <dbReference type="NCBI Taxonomy" id="181527"/>
    <lineage>
        <taxon>Eukaryota</taxon>
        <taxon>Fungi</taxon>
        <taxon>Dikarya</taxon>
        <taxon>Basidiomycota</taxon>
        <taxon>Agaricomycotina</taxon>
        <taxon>Agaricomycetes</taxon>
        <taxon>Agaricomycetidae</taxon>
        <taxon>Agaricales</taxon>
        <taxon>Pluteineae</taxon>
        <taxon>Pluteaceae</taxon>
        <taxon>Pluteus</taxon>
    </lineage>
</organism>
<dbReference type="Proteomes" id="UP000308600">
    <property type="component" value="Unassembled WGS sequence"/>
</dbReference>
<evidence type="ECO:0000313" key="2">
    <source>
        <dbReference type="Proteomes" id="UP000308600"/>
    </source>
</evidence>
<reference evidence="1 2" key="1">
    <citation type="journal article" date="2019" name="Nat. Ecol. Evol.">
        <title>Megaphylogeny resolves global patterns of mushroom evolution.</title>
        <authorList>
            <person name="Varga T."/>
            <person name="Krizsan K."/>
            <person name="Foldi C."/>
            <person name="Dima B."/>
            <person name="Sanchez-Garcia M."/>
            <person name="Sanchez-Ramirez S."/>
            <person name="Szollosi G.J."/>
            <person name="Szarkandi J.G."/>
            <person name="Papp V."/>
            <person name="Albert L."/>
            <person name="Andreopoulos W."/>
            <person name="Angelini C."/>
            <person name="Antonin V."/>
            <person name="Barry K.W."/>
            <person name="Bougher N.L."/>
            <person name="Buchanan P."/>
            <person name="Buyck B."/>
            <person name="Bense V."/>
            <person name="Catcheside P."/>
            <person name="Chovatia M."/>
            <person name="Cooper J."/>
            <person name="Damon W."/>
            <person name="Desjardin D."/>
            <person name="Finy P."/>
            <person name="Geml J."/>
            <person name="Haridas S."/>
            <person name="Hughes K."/>
            <person name="Justo A."/>
            <person name="Karasinski D."/>
            <person name="Kautmanova I."/>
            <person name="Kiss B."/>
            <person name="Kocsube S."/>
            <person name="Kotiranta H."/>
            <person name="LaButti K.M."/>
            <person name="Lechner B.E."/>
            <person name="Liimatainen K."/>
            <person name="Lipzen A."/>
            <person name="Lukacs Z."/>
            <person name="Mihaltcheva S."/>
            <person name="Morgado L.N."/>
            <person name="Niskanen T."/>
            <person name="Noordeloos M.E."/>
            <person name="Ohm R.A."/>
            <person name="Ortiz-Santana B."/>
            <person name="Ovrebo C."/>
            <person name="Racz N."/>
            <person name="Riley R."/>
            <person name="Savchenko A."/>
            <person name="Shiryaev A."/>
            <person name="Soop K."/>
            <person name="Spirin V."/>
            <person name="Szebenyi C."/>
            <person name="Tomsovsky M."/>
            <person name="Tulloss R.E."/>
            <person name="Uehling J."/>
            <person name="Grigoriev I.V."/>
            <person name="Vagvolgyi C."/>
            <person name="Papp T."/>
            <person name="Martin F.M."/>
            <person name="Miettinen O."/>
            <person name="Hibbett D.S."/>
            <person name="Nagy L.G."/>
        </authorList>
    </citation>
    <scope>NUCLEOTIDE SEQUENCE [LARGE SCALE GENOMIC DNA]</scope>
    <source>
        <strain evidence="1 2">NL-1719</strain>
    </source>
</reference>